<dbReference type="Pfam" id="PF13607">
    <property type="entry name" value="Succ_CoA_lig"/>
    <property type="match status" value="1"/>
</dbReference>
<dbReference type="Gene3D" id="3.30.470.20">
    <property type="entry name" value="ATP-grasp fold, B domain"/>
    <property type="match status" value="1"/>
</dbReference>
<feature type="domain" description="ATP-grasp" evidence="5">
    <location>
        <begin position="499"/>
        <end position="536"/>
    </location>
</feature>
<dbReference type="EMBL" id="DRWN01000051">
    <property type="protein sequence ID" value="HHK68740.1"/>
    <property type="molecule type" value="Genomic_DNA"/>
</dbReference>
<dbReference type="Gene3D" id="3.30.1490.20">
    <property type="entry name" value="ATP-grasp fold, A domain"/>
    <property type="match status" value="1"/>
</dbReference>
<dbReference type="SUPFAM" id="SSF56059">
    <property type="entry name" value="Glutathione synthetase ATP-binding domain-like"/>
    <property type="match status" value="1"/>
</dbReference>
<dbReference type="Gene3D" id="3.40.50.261">
    <property type="entry name" value="Succinyl-CoA synthetase domains"/>
    <property type="match status" value="2"/>
</dbReference>
<dbReference type="Gene3D" id="3.40.50.720">
    <property type="entry name" value="NAD(P)-binding Rossmann-like Domain"/>
    <property type="match status" value="1"/>
</dbReference>
<dbReference type="PANTHER" id="PTHR43334">
    <property type="entry name" value="ACETATE--COA LIGASE [ADP-FORMING]"/>
    <property type="match status" value="1"/>
</dbReference>
<dbReference type="InterPro" id="IPR016102">
    <property type="entry name" value="Succinyl-CoA_synth-like"/>
</dbReference>
<accession>A0A7C5LCK3</accession>
<dbReference type="InterPro" id="IPR032875">
    <property type="entry name" value="Succ_CoA_lig_flav_dom"/>
</dbReference>
<dbReference type="GO" id="GO:0046872">
    <property type="term" value="F:metal ion binding"/>
    <property type="evidence" value="ECO:0007669"/>
    <property type="project" value="InterPro"/>
</dbReference>
<keyword evidence="3 4" id="KW-0067">ATP-binding</keyword>
<dbReference type="PANTHER" id="PTHR43334:SF2">
    <property type="entry name" value="ACETATE--COA LIGASE [ADP-FORMING]"/>
    <property type="match status" value="1"/>
</dbReference>
<dbReference type="SUPFAM" id="SSF51735">
    <property type="entry name" value="NAD(P)-binding Rossmann-fold domains"/>
    <property type="match status" value="1"/>
</dbReference>
<dbReference type="GO" id="GO:0016874">
    <property type="term" value="F:ligase activity"/>
    <property type="evidence" value="ECO:0007669"/>
    <property type="project" value="UniProtKB-KW"/>
</dbReference>
<organism evidence="6">
    <name type="scientific">Caldiarchaeum subterraneum</name>
    <dbReference type="NCBI Taxonomy" id="311458"/>
    <lineage>
        <taxon>Archaea</taxon>
        <taxon>Nitrososphaerota</taxon>
        <taxon>Candidatus Caldarchaeales</taxon>
        <taxon>Candidatus Caldarchaeaceae</taxon>
        <taxon>Candidatus Caldarchaeum</taxon>
    </lineage>
</organism>
<dbReference type="InterPro" id="IPR003781">
    <property type="entry name" value="CoA-bd"/>
</dbReference>
<evidence type="ECO:0000256" key="1">
    <source>
        <dbReference type="ARBA" id="ARBA00022598"/>
    </source>
</evidence>
<dbReference type="PROSITE" id="PS50975">
    <property type="entry name" value="ATP_GRASP"/>
    <property type="match status" value="1"/>
</dbReference>
<evidence type="ECO:0000256" key="2">
    <source>
        <dbReference type="ARBA" id="ARBA00022741"/>
    </source>
</evidence>
<keyword evidence="2 4" id="KW-0547">Nucleotide-binding</keyword>
<dbReference type="Pfam" id="PF13380">
    <property type="entry name" value="CoA_binding_2"/>
    <property type="match status" value="1"/>
</dbReference>
<name>A0A7C5LCK3_CALS0</name>
<dbReference type="SUPFAM" id="SSF52210">
    <property type="entry name" value="Succinyl-CoA synthetase domains"/>
    <property type="match status" value="2"/>
</dbReference>
<keyword evidence="1" id="KW-0436">Ligase</keyword>
<reference evidence="6" key="1">
    <citation type="journal article" date="2020" name="mSystems">
        <title>Genome- and Community-Level Interaction Insights into Carbon Utilization and Element Cycling Functions of Hydrothermarchaeota in Hydrothermal Sediment.</title>
        <authorList>
            <person name="Zhou Z."/>
            <person name="Liu Y."/>
            <person name="Xu W."/>
            <person name="Pan J."/>
            <person name="Luo Z.H."/>
            <person name="Li M."/>
        </authorList>
    </citation>
    <scope>NUCLEOTIDE SEQUENCE [LARGE SCALE GENOMIC DNA]</scope>
    <source>
        <strain evidence="6">SpSt-1056</strain>
    </source>
</reference>
<dbReference type="InterPro" id="IPR013815">
    <property type="entry name" value="ATP_grasp_subdomain_1"/>
</dbReference>
<evidence type="ECO:0000259" key="5">
    <source>
        <dbReference type="PROSITE" id="PS50975"/>
    </source>
</evidence>
<evidence type="ECO:0000313" key="6">
    <source>
        <dbReference type="EMBL" id="HHK68740.1"/>
    </source>
</evidence>
<comment type="caution">
    <text evidence="6">The sequence shown here is derived from an EMBL/GenBank/DDBJ whole genome shotgun (WGS) entry which is preliminary data.</text>
</comment>
<dbReference type="Pfam" id="PF13549">
    <property type="entry name" value="ATP-grasp_5"/>
    <property type="match status" value="1"/>
</dbReference>
<dbReference type="InterPro" id="IPR011761">
    <property type="entry name" value="ATP-grasp"/>
</dbReference>
<sequence length="704" mass="76694">MSLKAFFEPAGVAVVGASKEPNRPGYALLKNLTTMGYGGRVYPVNPTVREIDGMTCYPSITDVDGEVENVVLLVSAERAVKIAEEIAERARRKGDVKAVVCISGGFSELNTKDGRERERRLAEVLRSAGVRLMGPNCVGVIDCYSRFTTNFDVGDYPAGGVSLLSQSGALATAALFWALPFKRIGLSKLVSVGNMADVDIVECLKYLMDDEHTKVVGLYLEGYREPRKLFETIRTVSRVKPVVLLKAGRSEVGSKAALSHTASITGADAIYDGASKQCGAIRVRDVIEWYETLHAMEKQPTPHGNRVAVLTHIGGPGTLTVDRIGVSRHLTMASISESAKSAIRSMVAPTATVCSPEGYIDLTASHTEELHYQILKLLFSEEGVDSVIQVLGHSMFLSQRLMAERIHAAYEEVGRRSSKTFLNVVAFDESLPEFKLEMERRGMPTFATPEIAVTVLENMHWYSVKRLNLDGSPAIYPLPNTSSEPPVKGKKVLLENEAYPILKDYGISVAGYEFVGSEDQAAEAADRLGYPVVLKAQHPRLVHKTEAGAVALNLADQRQVREAADLVKRNVLKTLGEHPTGYLVQRMVKSGVEVIVGGLNDELFGPVVSFGAGGVLVELIKDVSFRLCPIGRTEAREMIGETTVSRLLRSHRGEGGKDVESLAELLCRVSDLLVTESWIAELDLNPVKALDKGYAVVDARIVLR</sequence>
<dbReference type="InterPro" id="IPR051538">
    <property type="entry name" value="Acyl-CoA_Synth/Transferase"/>
</dbReference>
<dbReference type="GO" id="GO:0005524">
    <property type="term" value="F:ATP binding"/>
    <property type="evidence" value="ECO:0007669"/>
    <property type="project" value="UniProtKB-UniRule"/>
</dbReference>
<evidence type="ECO:0000256" key="3">
    <source>
        <dbReference type="ARBA" id="ARBA00022840"/>
    </source>
</evidence>
<dbReference type="SMART" id="SM00881">
    <property type="entry name" value="CoA_binding"/>
    <property type="match status" value="1"/>
</dbReference>
<protein>
    <submittedName>
        <fullName evidence="6">CoA-binding protein</fullName>
    </submittedName>
</protein>
<dbReference type="InterPro" id="IPR036291">
    <property type="entry name" value="NAD(P)-bd_dom_sf"/>
</dbReference>
<dbReference type="AlphaFoldDB" id="A0A7C5LCK3"/>
<gene>
    <name evidence="6" type="ORF">ENM11_06275</name>
</gene>
<evidence type="ECO:0000256" key="4">
    <source>
        <dbReference type="PROSITE-ProRule" id="PRU00409"/>
    </source>
</evidence>
<proteinExistence type="predicted"/>